<sequence>MINSRLYPRGHSYFFDKIPALLGGGRSEAVENVAYHKIQYLTILFYSGDLWEFHLDSMLVRFIKGLKMDADTEVISNLPCTVQG</sequence>
<name>S3W0I7_9LEPT</name>
<dbReference type="AlphaFoldDB" id="S3W0I7"/>
<dbReference type="Proteomes" id="UP000014540">
    <property type="component" value="Unassembled WGS sequence"/>
</dbReference>
<comment type="caution">
    <text evidence="1">The sequence shown here is derived from an EMBL/GenBank/DDBJ whole genome shotgun (WGS) entry which is preliminary data.</text>
</comment>
<evidence type="ECO:0000313" key="1">
    <source>
        <dbReference type="EMBL" id="EPG73847.1"/>
    </source>
</evidence>
<organism evidence="1 2">
    <name type="scientific">Leptospira fainei serovar Hurstbridge str. BUT 6</name>
    <dbReference type="NCBI Taxonomy" id="1193011"/>
    <lineage>
        <taxon>Bacteria</taxon>
        <taxon>Pseudomonadati</taxon>
        <taxon>Spirochaetota</taxon>
        <taxon>Spirochaetia</taxon>
        <taxon>Leptospirales</taxon>
        <taxon>Leptospiraceae</taxon>
        <taxon>Leptospira</taxon>
    </lineage>
</organism>
<dbReference type="STRING" id="1193011.LEP1GSC058_2903"/>
<accession>S3W0I7</accession>
<keyword evidence="2" id="KW-1185">Reference proteome</keyword>
<protein>
    <submittedName>
        <fullName evidence="1">Uncharacterized protein</fullName>
    </submittedName>
</protein>
<proteinExistence type="predicted"/>
<dbReference type="EMBL" id="AKWZ02000010">
    <property type="protein sequence ID" value="EPG73847.1"/>
    <property type="molecule type" value="Genomic_DNA"/>
</dbReference>
<dbReference type="RefSeq" id="WP_016550318.1">
    <property type="nucleotide sequence ID" value="NZ_AKWZ02000010.1"/>
</dbReference>
<reference evidence="1" key="1">
    <citation type="submission" date="2013-04" db="EMBL/GenBank/DDBJ databases">
        <authorList>
            <person name="Harkins D.M."/>
            <person name="Durkin A.S."/>
            <person name="Selengut J.D."/>
            <person name="Sanka R."/>
            <person name="DePew J."/>
            <person name="Purushe J."/>
            <person name="Ahmed A."/>
            <person name="van der Linden H."/>
            <person name="Goris M.G.A."/>
            <person name="Hartskeerl R.A."/>
            <person name="Vinetz J.M."/>
            <person name="Sutton G.G."/>
            <person name="Nelson W.C."/>
            <person name="Fouts D.E."/>
        </authorList>
    </citation>
    <scope>NUCLEOTIDE SEQUENCE [LARGE SCALE GENOMIC DNA]</scope>
    <source>
        <strain evidence="1">BUT 6</strain>
    </source>
</reference>
<evidence type="ECO:0000313" key="2">
    <source>
        <dbReference type="Proteomes" id="UP000014540"/>
    </source>
</evidence>
<gene>
    <name evidence="1" type="ORF">LEP1GSC058_2903</name>
</gene>